<keyword evidence="3" id="KW-0804">Transcription</keyword>
<protein>
    <recommendedName>
        <fullName evidence="6">HTH myb-type domain-containing protein</fullName>
    </recommendedName>
</protein>
<dbReference type="InterPro" id="IPR009057">
    <property type="entry name" value="Homeodomain-like_sf"/>
</dbReference>
<feature type="compositionally biased region" description="Low complexity" evidence="5">
    <location>
        <begin position="234"/>
        <end position="246"/>
    </location>
</feature>
<evidence type="ECO:0000256" key="1">
    <source>
        <dbReference type="ARBA" id="ARBA00004123"/>
    </source>
</evidence>
<reference evidence="7" key="1">
    <citation type="submission" date="2023-03" db="EMBL/GenBank/DDBJ databases">
        <title>Chromosome-scale reference genome and RAD-based genetic map of yellow starthistle (Centaurea solstitialis) reveal putative structural variation and QTLs associated with invader traits.</title>
        <authorList>
            <person name="Reatini B."/>
            <person name="Cang F.A."/>
            <person name="Jiang Q."/>
            <person name="Mckibben M.T.W."/>
            <person name="Barker M.S."/>
            <person name="Rieseberg L.H."/>
            <person name="Dlugosch K.M."/>
        </authorList>
    </citation>
    <scope>NUCLEOTIDE SEQUENCE</scope>
    <source>
        <strain evidence="7">CAN-66</strain>
        <tissue evidence="7">Leaf</tissue>
    </source>
</reference>
<evidence type="ECO:0000256" key="2">
    <source>
        <dbReference type="ARBA" id="ARBA00023015"/>
    </source>
</evidence>
<evidence type="ECO:0000256" key="4">
    <source>
        <dbReference type="ARBA" id="ARBA00023242"/>
    </source>
</evidence>
<evidence type="ECO:0000313" key="7">
    <source>
        <dbReference type="EMBL" id="KAJ9554127.1"/>
    </source>
</evidence>
<dbReference type="AlphaFoldDB" id="A0AA38TMC4"/>
<dbReference type="InterPro" id="IPR017930">
    <property type="entry name" value="Myb_dom"/>
</dbReference>
<sequence>MGSCGRNGSVRQYIRSKVPRLRWTPDLHHSFVHAIDRLGGPEKATPKLVLQMMDVRGLTISHVKSHLQMYRSMKSDGNKQEDEDLNSIGSNRRQSLEDHHDDECLDHEHHLKHTIQDSDPHFIYTLPSKRCRMETRNGKHEWWENGGQIEQEEAIGNLTWQQPSLSFSLPHYLLHPSFTHVNALHPESDFLKIFEHGDGKCGSLKRRKLEGSRSVEDEDENGLLKLSLHHHSTQRSSNGSSTSEMSEVYSRPNANDGSLNKCSVNLDLSIALCGN</sequence>
<comment type="caution">
    <text evidence="7">The sequence shown here is derived from an EMBL/GenBank/DDBJ whole genome shotgun (WGS) entry which is preliminary data.</text>
</comment>
<keyword evidence="8" id="KW-1185">Reference proteome</keyword>
<keyword evidence="4" id="KW-0539">Nucleus</keyword>
<accession>A0AA38TMC4</accession>
<dbReference type="Proteomes" id="UP001172457">
    <property type="component" value="Chromosome 4"/>
</dbReference>
<dbReference type="InterPro" id="IPR001005">
    <property type="entry name" value="SANT/Myb"/>
</dbReference>
<dbReference type="PANTHER" id="PTHR31314">
    <property type="entry name" value="MYB FAMILY TRANSCRIPTION FACTOR PHL7-LIKE"/>
    <property type="match status" value="1"/>
</dbReference>
<dbReference type="InterPro" id="IPR046955">
    <property type="entry name" value="PHR1-like"/>
</dbReference>
<name>A0AA38TMC4_9ASTR</name>
<dbReference type="Gene3D" id="1.10.10.60">
    <property type="entry name" value="Homeodomain-like"/>
    <property type="match status" value="1"/>
</dbReference>
<evidence type="ECO:0000259" key="6">
    <source>
        <dbReference type="PROSITE" id="PS51294"/>
    </source>
</evidence>
<dbReference type="Pfam" id="PF00249">
    <property type="entry name" value="Myb_DNA-binding"/>
    <property type="match status" value="1"/>
</dbReference>
<dbReference type="PROSITE" id="PS51294">
    <property type="entry name" value="HTH_MYB"/>
    <property type="match status" value="1"/>
</dbReference>
<gene>
    <name evidence="7" type="ORF">OSB04_018172</name>
</gene>
<comment type="subcellular location">
    <subcellularLocation>
        <location evidence="1">Nucleus</location>
    </subcellularLocation>
</comment>
<dbReference type="GO" id="GO:0003700">
    <property type="term" value="F:DNA-binding transcription factor activity"/>
    <property type="evidence" value="ECO:0007669"/>
    <property type="project" value="InterPro"/>
</dbReference>
<proteinExistence type="predicted"/>
<dbReference type="FunFam" id="1.10.10.60:FF:000002">
    <property type="entry name" value="Myb family transcription factor"/>
    <property type="match status" value="1"/>
</dbReference>
<dbReference type="EMBL" id="JARYMX010000004">
    <property type="protein sequence ID" value="KAJ9554127.1"/>
    <property type="molecule type" value="Genomic_DNA"/>
</dbReference>
<dbReference type="InterPro" id="IPR006447">
    <property type="entry name" value="Myb_dom_plants"/>
</dbReference>
<keyword evidence="2" id="KW-0805">Transcription regulation</keyword>
<evidence type="ECO:0000256" key="3">
    <source>
        <dbReference type="ARBA" id="ARBA00023163"/>
    </source>
</evidence>
<feature type="region of interest" description="Disordered" evidence="5">
    <location>
        <begin position="227"/>
        <end position="254"/>
    </location>
</feature>
<dbReference type="NCBIfam" id="TIGR01557">
    <property type="entry name" value="myb_SHAQKYF"/>
    <property type="match status" value="1"/>
</dbReference>
<dbReference type="GO" id="GO:0005634">
    <property type="term" value="C:nucleus"/>
    <property type="evidence" value="ECO:0007669"/>
    <property type="project" value="UniProtKB-SubCell"/>
</dbReference>
<dbReference type="PANTHER" id="PTHR31314:SF188">
    <property type="entry name" value="TRANSCRIPTION FACTOR KAN2 ISOFORM X1-RELATED"/>
    <property type="match status" value="1"/>
</dbReference>
<feature type="domain" description="HTH myb-type" evidence="6">
    <location>
        <begin position="15"/>
        <end position="75"/>
    </location>
</feature>
<evidence type="ECO:0000256" key="5">
    <source>
        <dbReference type="SAM" id="MobiDB-lite"/>
    </source>
</evidence>
<dbReference type="SUPFAM" id="SSF46689">
    <property type="entry name" value="Homeodomain-like"/>
    <property type="match status" value="1"/>
</dbReference>
<evidence type="ECO:0000313" key="8">
    <source>
        <dbReference type="Proteomes" id="UP001172457"/>
    </source>
</evidence>
<dbReference type="GO" id="GO:0003677">
    <property type="term" value="F:DNA binding"/>
    <property type="evidence" value="ECO:0007669"/>
    <property type="project" value="InterPro"/>
</dbReference>
<organism evidence="7 8">
    <name type="scientific">Centaurea solstitialis</name>
    <name type="common">yellow star-thistle</name>
    <dbReference type="NCBI Taxonomy" id="347529"/>
    <lineage>
        <taxon>Eukaryota</taxon>
        <taxon>Viridiplantae</taxon>
        <taxon>Streptophyta</taxon>
        <taxon>Embryophyta</taxon>
        <taxon>Tracheophyta</taxon>
        <taxon>Spermatophyta</taxon>
        <taxon>Magnoliopsida</taxon>
        <taxon>eudicotyledons</taxon>
        <taxon>Gunneridae</taxon>
        <taxon>Pentapetalae</taxon>
        <taxon>asterids</taxon>
        <taxon>campanulids</taxon>
        <taxon>Asterales</taxon>
        <taxon>Asteraceae</taxon>
        <taxon>Carduoideae</taxon>
        <taxon>Cardueae</taxon>
        <taxon>Centaureinae</taxon>
        <taxon>Centaurea</taxon>
    </lineage>
</organism>